<evidence type="ECO:0000313" key="2">
    <source>
        <dbReference type="EMBL" id="KAJ5439747.1"/>
    </source>
</evidence>
<organism evidence="2 3">
    <name type="scientific">Penicillium daleae</name>
    <dbReference type="NCBI Taxonomy" id="63821"/>
    <lineage>
        <taxon>Eukaryota</taxon>
        <taxon>Fungi</taxon>
        <taxon>Dikarya</taxon>
        <taxon>Ascomycota</taxon>
        <taxon>Pezizomycotina</taxon>
        <taxon>Eurotiomycetes</taxon>
        <taxon>Eurotiomycetidae</taxon>
        <taxon>Eurotiales</taxon>
        <taxon>Aspergillaceae</taxon>
        <taxon>Penicillium</taxon>
    </lineage>
</organism>
<feature type="region of interest" description="Disordered" evidence="1">
    <location>
        <begin position="213"/>
        <end position="234"/>
    </location>
</feature>
<dbReference type="AlphaFoldDB" id="A0AAD6C114"/>
<feature type="region of interest" description="Disordered" evidence="1">
    <location>
        <begin position="166"/>
        <end position="195"/>
    </location>
</feature>
<proteinExistence type="predicted"/>
<comment type="caution">
    <text evidence="2">The sequence shown here is derived from an EMBL/GenBank/DDBJ whole genome shotgun (WGS) entry which is preliminary data.</text>
</comment>
<feature type="compositionally biased region" description="Polar residues" evidence="1">
    <location>
        <begin position="261"/>
        <end position="270"/>
    </location>
</feature>
<keyword evidence="3" id="KW-1185">Reference proteome</keyword>
<dbReference type="EMBL" id="JAPVEA010000008">
    <property type="protein sequence ID" value="KAJ5439747.1"/>
    <property type="molecule type" value="Genomic_DNA"/>
</dbReference>
<dbReference type="RefSeq" id="XP_056762976.1">
    <property type="nucleotide sequence ID" value="XM_056914127.1"/>
</dbReference>
<evidence type="ECO:0000256" key="1">
    <source>
        <dbReference type="SAM" id="MobiDB-lite"/>
    </source>
</evidence>
<feature type="compositionally biased region" description="Basic and acidic residues" evidence="1">
    <location>
        <begin position="471"/>
        <end position="480"/>
    </location>
</feature>
<sequence length="494" mass="54436">MLLTLETFDRESNDSIIADLRKALTRSSSFEYSPELCRYLYILQSFYRNLHQLLVSRDLLGNLEMHTLPPAPGPWAGAETMQRWLQAKVEEDRRCQEEEKTRQETMKLERRKVDHAILVDALRAGVPPHLAPLVFGAIDGPMDGKPATPEMLQYMADINRNLSAQTHQPQTHPEATHPTLPSLSQQFSTQSASEPLRDIHTIPTNAYASLAQTQSSGVRNSSSQLSVGAGSSNGGGRAPFVSTAIASNTASAGNISRPMELTTQSRSTSGFHLVHSLSAPAPPSNPARSQQESRARRPSPSIAFHHWIPPGQSQSNRIQEDHMIPSNGSAQMRPEIQGSPERKRKSLSIHQQLLPPSSRSSGASEVNSRYGRHSPGGSNSGQTSVQGDSRRPSDVSSPRENPSTEKGYTENIQNADRLRLPANLFTEYDSHERRRRSTGDNAEREDSDRGPDRESQRQYPSRGSVPGAEDTPDHQPDAKHGTRSSAMTGWGDRD</sequence>
<feature type="compositionally biased region" description="Basic and acidic residues" evidence="1">
    <location>
        <begin position="428"/>
        <end position="456"/>
    </location>
</feature>
<name>A0AAD6C114_9EURO</name>
<feature type="compositionally biased region" description="Polar residues" evidence="1">
    <location>
        <begin position="400"/>
        <end position="414"/>
    </location>
</feature>
<accession>A0AAD6C114</accession>
<protein>
    <submittedName>
        <fullName evidence="2">Uncharacterized protein</fullName>
    </submittedName>
</protein>
<feature type="region of interest" description="Disordered" evidence="1">
    <location>
        <begin position="255"/>
        <end position="494"/>
    </location>
</feature>
<evidence type="ECO:0000313" key="3">
    <source>
        <dbReference type="Proteomes" id="UP001213681"/>
    </source>
</evidence>
<dbReference type="GeneID" id="81604370"/>
<feature type="compositionally biased region" description="Polar residues" evidence="1">
    <location>
        <begin position="348"/>
        <end position="367"/>
    </location>
</feature>
<reference evidence="2" key="1">
    <citation type="submission" date="2022-12" db="EMBL/GenBank/DDBJ databases">
        <authorList>
            <person name="Petersen C."/>
        </authorList>
    </citation>
    <scope>NUCLEOTIDE SEQUENCE</scope>
    <source>
        <strain evidence="2">IBT 16125</strain>
    </source>
</reference>
<gene>
    <name evidence="2" type="ORF">N7458_010745</name>
</gene>
<dbReference type="Proteomes" id="UP001213681">
    <property type="component" value="Unassembled WGS sequence"/>
</dbReference>
<reference evidence="2" key="2">
    <citation type="journal article" date="2023" name="IMA Fungus">
        <title>Comparative genomic study of the Penicillium genus elucidates a diverse pangenome and 15 lateral gene transfer events.</title>
        <authorList>
            <person name="Petersen C."/>
            <person name="Sorensen T."/>
            <person name="Nielsen M.R."/>
            <person name="Sondergaard T.E."/>
            <person name="Sorensen J.L."/>
            <person name="Fitzpatrick D.A."/>
            <person name="Frisvad J.C."/>
            <person name="Nielsen K.L."/>
        </authorList>
    </citation>
    <scope>NUCLEOTIDE SEQUENCE</scope>
    <source>
        <strain evidence="2">IBT 16125</strain>
    </source>
</reference>
<feature type="compositionally biased region" description="Low complexity" evidence="1">
    <location>
        <begin position="221"/>
        <end position="230"/>
    </location>
</feature>
<feature type="compositionally biased region" description="Polar residues" evidence="1">
    <location>
        <begin position="166"/>
        <end position="193"/>
    </location>
</feature>
<feature type="compositionally biased region" description="Polar residues" evidence="1">
    <location>
        <begin position="376"/>
        <end position="387"/>
    </location>
</feature>